<gene>
    <name evidence="2" type="ORF">C483_15507</name>
</gene>
<dbReference type="PATRIC" id="fig|1227493.4.peg.3117"/>
<dbReference type="SUPFAM" id="SSF46785">
    <property type="entry name" value="Winged helix' DNA-binding domain"/>
    <property type="match status" value="1"/>
</dbReference>
<proteinExistence type="predicted"/>
<dbReference type="InterPro" id="IPR055770">
    <property type="entry name" value="DUF7346"/>
</dbReference>
<feature type="compositionally biased region" description="Low complexity" evidence="1">
    <location>
        <begin position="171"/>
        <end position="198"/>
    </location>
</feature>
<organism evidence="2 3">
    <name type="scientific">Natrialba hulunbeirensis JCM 10989</name>
    <dbReference type="NCBI Taxonomy" id="1227493"/>
    <lineage>
        <taxon>Archaea</taxon>
        <taxon>Methanobacteriati</taxon>
        <taxon>Methanobacteriota</taxon>
        <taxon>Stenosarchaea group</taxon>
        <taxon>Halobacteria</taxon>
        <taxon>Halobacteriales</taxon>
        <taxon>Natrialbaceae</taxon>
        <taxon>Natrialba</taxon>
    </lineage>
</organism>
<accession>L9ZQH1</accession>
<dbReference type="Pfam" id="PF24037">
    <property type="entry name" value="DUF7346"/>
    <property type="match status" value="1"/>
</dbReference>
<dbReference type="OrthoDB" id="201100at2157"/>
<evidence type="ECO:0000256" key="1">
    <source>
        <dbReference type="SAM" id="MobiDB-lite"/>
    </source>
</evidence>
<dbReference type="AlphaFoldDB" id="L9ZQH1"/>
<reference evidence="2 3" key="1">
    <citation type="journal article" date="2014" name="PLoS Genet.">
        <title>Phylogenetically driven sequencing of extremely halophilic archaea reveals strategies for static and dynamic osmo-response.</title>
        <authorList>
            <person name="Becker E.A."/>
            <person name="Seitzer P.M."/>
            <person name="Tritt A."/>
            <person name="Larsen D."/>
            <person name="Krusor M."/>
            <person name="Yao A.I."/>
            <person name="Wu D."/>
            <person name="Madern D."/>
            <person name="Eisen J.A."/>
            <person name="Darling A.E."/>
            <person name="Facciotti M.T."/>
        </authorList>
    </citation>
    <scope>NUCLEOTIDE SEQUENCE [LARGE SCALE GENOMIC DNA]</scope>
    <source>
        <strain evidence="2 3">JCM 10989</strain>
    </source>
</reference>
<dbReference type="EMBL" id="AOIM01000038">
    <property type="protein sequence ID" value="ELY88755.1"/>
    <property type="molecule type" value="Genomic_DNA"/>
</dbReference>
<evidence type="ECO:0000313" key="2">
    <source>
        <dbReference type="EMBL" id="ELY88755.1"/>
    </source>
</evidence>
<name>L9ZQH1_9EURY</name>
<protein>
    <submittedName>
        <fullName evidence="2">Uncharacterized protein</fullName>
    </submittedName>
</protein>
<keyword evidence="3" id="KW-1185">Reference proteome</keyword>
<comment type="caution">
    <text evidence="2">The sequence shown here is derived from an EMBL/GenBank/DDBJ whole genome shotgun (WGS) entry which is preliminary data.</text>
</comment>
<dbReference type="RefSeq" id="WP_006654252.1">
    <property type="nucleotide sequence ID" value="NZ_AOIM01000038.1"/>
</dbReference>
<dbReference type="Proteomes" id="UP000011519">
    <property type="component" value="Unassembled WGS sequence"/>
</dbReference>
<sequence>MTTVQDDTGKRYLLLKRSEHASLVRDPQTGDECYVQNDRLDAVDAADELDPVAQAVSSPVRTLLTTVHDEATLSLLISLADEGPLDIRTILDSTTLCESDLHGRLTILTGANLLAETDVGGERGYRLTDTCEAALETIRFDLDESAAASDPDTDTDTDTNTNTNTDERSDSSSSSPTGSTSASASTSPSGPTGTLESN</sequence>
<dbReference type="STRING" id="1227493.C483_15507"/>
<feature type="region of interest" description="Disordered" evidence="1">
    <location>
        <begin position="143"/>
        <end position="198"/>
    </location>
</feature>
<evidence type="ECO:0000313" key="3">
    <source>
        <dbReference type="Proteomes" id="UP000011519"/>
    </source>
</evidence>
<dbReference type="InterPro" id="IPR036390">
    <property type="entry name" value="WH_DNA-bd_sf"/>
</dbReference>